<evidence type="ECO:0000313" key="15">
    <source>
        <dbReference type="EMBL" id="KAH3889030.1"/>
    </source>
</evidence>
<dbReference type="GO" id="GO:0004725">
    <property type="term" value="F:protein tyrosine phosphatase activity"/>
    <property type="evidence" value="ECO:0007669"/>
    <property type="project" value="UniProtKB-EC"/>
</dbReference>
<evidence type="ECO:0000256" key="3">
    <source>
        <dbReference type="ARBA" id="ARBA00022692"/>
    </source>
</evidence>
<accession>A0A9D4N782</accession>
<dbReference type="Pfam" id="PF00041">
    <property type="entry name" value="fn3"/>
    <property type="match status" value="1"/>
</dbReference>
<dbReference type="Proteomes" id="UP000828390">
    <property type="component" value="Unassembled WGS sequence"/>
</dbReference>
<dbReference type="PROSITE" id="PS50055">
    <property type="entry name" value="TYR_PHOSPHATASE_PTP"/>
    <property type="match status" value="1"/>
</dbReference>
<keyword evidence="7 11" id="KW-1133">Transmembrane helix</keyword>
<evidence type="ECO:0000256" key="11">
    <source>
        <dbReference type="SAM" id="Phobius"/>
    </source>
</evidence>
<dbReference type="GO" id="GO:0016020">
    <property type="term" value="C:membrane"/>
    <property type="evidence" value="ECO:0007669"/>
    <property type="project" value="UniProtKB-SubCell"/>
</dbReference>
<dbReference type="EC" id="3.1.3.48" evidence="2"/>
<dbReference type="InterPro" id="IPR000387">
    <property type="entry name" value="Tyr_Pase_dom"/>
</dbReference>
<sequence>MLKTQIELRSKQSVNVTDLLPDTDYMITVDAVNDAGRGHRANMTVRTNEEEPQAAPADVTVSGPQKTSLNVSWSLVGPRPGQVTYNVSLTPYGEAPAKSYLVYGYTNTSLVASGLEEYWNYTVTVSARTGVGMAKISPSTPSFRTLPAAPGRVSNFEIIVAKNRSDDYRKLTAEWKAPSLLDRNSVIKEYVLTLNVTTDGLTTSKNIKKISDDGSPVYSHVFDVLPETMYTFTVYAVNTEINEQDGEPTTKNVTAPAGVPKVVVDEINAPVVKPITQEQNTITLNITEQFMLDETNGEIKRTALIGCRQDKCTSEFEVHRKSAIWQISDIDSMAKWKTASANDYTPWRITRNNWWPKGTSGRRRRNVGNSITTFTVGSETCTQDNDYCNGPLAADTSYIFVVVACTGGGCLLSKDYGPYRTKAVPDDKSNVGMIVGIVVGCSAALIIIIIVIVFLRRRRSKKPTTHFSGGDIDILEEKVVKNRPIRLSEFNTYLATMKRDSNLKFSSEYEDLKTLSPKFSTDASDMEENRPKNRYINIIPFDSTRVKLSTDGNDDSDYINANFLPGYNSPREYIGCQGPLAATVDDMWRMIWEQNVSIIVMLTLCTEGNKNKCEQYWPDTVNEPKQYGEVVVEVTSRSTINHYDLRMMKISNGKQKRELKHFHFLTWHDYKADVHHNVMLNFISRVRESMRPPDSNKPTLVHCSAGVGRTGTYIAVDHLMQFIRDHDYEEQIDIFDLVLKLRHNRSHMVQTEQQYIFIHECVKEMLDEKMKAHDNLYANVGGDDNLYANTQQESLYENTFTGKTREEKTEL</sequence>
<dbReference type="SMART" id="SM00194">
    <property type="entry name" value="PTPc"/>
    <property type="match status" value="1"/>
</dbReference>
<comment type="caution">
    <text evidence="15">The sequence shown here is derived from an EMBL/GenBank/DDBJ whole genome shotgun (WGS) entry which is preliminary data.</text>
</comment>
<dbReference type="EMBL" id="JAIWYP010000001">
    <property type="protein sequence ID" value="KAH3889030.1"/>
    <property type="molecule type" value="Genomic_DNA"/>
</dbReference>
<feature type="domain" description="Fibronectin type-III" evidence="14">
    <location>
        <begin position="1"/>
        <end position="51"/>
    </location>
</feature>
<feature type="transmembrane region" description="Helical" evidence="11">
    <location>
        <begin position="431"/>
        <end position="455"/>
    </location>
</feature>
<evidence type="ECO:0000256" key="8">
    <source>
        <dbReference type="ARBA" id="ARBA00023136"/>
    </source>
</evidence>
<keyword evidence="16" id="KW-1185">Reference proteome</keyword>
<dbReference type="InterPro" id="IPR013783">
    <property type="entry name" value="Ig-like_fold"/>
</dbReference>
<evidence type="ECO:0000256" key="2">
    <source>
        <dbReference type="ARBA" id="ARBA00013064"/>
    </source>
</evidence>
<keyword evidence="6" id="KW-0904">Protein phosphatase</keyword>
<dbReference type="InterPro" id="IPR050713">
    <property type="entry name" value="RTP_Phos/Ushers"/>
</dbReference>
<keyword evidence="4" id="KW-0732">Signal</keyword>
<evidence type="ECO:0000256" key="5">
    <source>
        <dbReference type="ARBA" id="ARBA00022801"/>
    </source>
</evidence>
<evidence type="ECO:0000259" key="13">
    <source>
        <dbReference type="PROSITE" id="PS50056"/>
    </source>
</evidence>
<dbReference type="SMART" id="SM00404">
    <property type="entry name" value="PTPc_motif"/>
    <property type="match status" value="1"/>
</dbReference>
<dbReference type="PROSITE" id="PS00383">
    <property type="entry name" value="TYR_PHOSPHATASE_1"/>
    <property type="match status" value="1"/>
</dbReference>
<dbReference type="SUPFAM" id="SSF49265">
    <property type="entry name" value="Fibronectin type III"/>
    <property type="match status" value="2"/>
</dbReference>
<evidence type="ECO:0000256" key="6">
    <source>
        <dbReference type="ARBA" id="ARBA00022912"/>
    </source>
</evidence>
<protein>
    <recommendedName>
        <fullName evidence="2">protein-tyrosine-phosphatase</fullName>
        <ecNumber evidence="2">3.1.3.48</ecNumber>
    </recommendedName>
</protein>
<reference evidence="15" key="2">
    <citation type="submission" date="2020-11" db="EMBL/GenBank/DDBJ databases">
        <authorList>
            <person name="McCartney M.A."/>
            <person name="Auch B."/>
            <person name="Kono T."/>
            <person name="Mallez S."/>
            <person name="Becker A."/>
            <person name="Gohl D.M."/>
            <person name="Silverstein K.A.T."/>
            <person name="Koren S."/>
            <person name="Bechman K.B."/>
            <person name="Herman A."/>
            <person name="Abrahante J.E."/>
            <person name="Garbe J."/>
        </authorList>
    </citation>
    <scope>NUCLEOTIDE SEQUENCE</scope>
    <source>
        <strain evidence="15">Duluth1</strain>
        <tissue evidence="15">Whole animal</tissue>
    </source>
</reference>
<dbReference type="InterPro" id="IPR000242">
    <property type="entry name" value="PTP_cat"/>
</dbReference>
<evidence type="ECO:0000313" key="16">
    <source>
        <dbReference type="Proteomes" id="UP000828390"/>
    </source>
</evidence>
<keyword evidence="9" id="KW-0325">Glycoprotein</keyword>
<dbReference type="Gene3D" id="3.90.190.10">
    <property type="entry name" value="Protein tyrosine phosphatase superfamily"/>
    <property type="match status" value="1"/>
</dbReference>
<feature type="domain" description="Tyrosine-protein phosphatase" evidence="12">
    <location>
        <begin position="505"/>
        <end position="765"/>
    </location>
</feature>
<dbReference type="PANTHER" id="PTHR46957">
    <property type="entry name" value="CYTOKINE RECEPTOR"/>
    <property type="match status" value="1"/>
</dbReference>
<keyword evidence="5" id="KW-0378">Hydrolase</keyword>
<dbReference type="InterPro" id="IPR003595">
    <property type="entry name" value="Tyr_Pase_cat"/>
</dbReference>
<evidence type="ECO:0000256" key="10">
    <source>
        <dbReference type="ARBA" id="ARBA00051722"/>
    </source>
</evidence>
<dbReference type="FunFam" id="3.90.190.10:FF:000009">
    <property type="entry name" value="Receptor-type tyrosine-protein phosphatase beta"/>
    <property type="match status" value="1"/>
</dbReference>
<dbReference type="Pfam" id="PF00102">
    <property type="entry name" value="Y_phosphatase"/>
    <property type="match status" value="1"/>
</dbReference>
<evidence type="ECO:0000256" key="9">
    <source>
        <dbReference type="ARBA" id="ARBA00023180"/>
    </source>
</evidence>
<dbReference type="AlphaFoldDB" id="A0A9D4N782"/>
<dbReference type="InterPro" id="IPR016130">
    <property type="entry name" value="Tyr_Pase_AS"/>
</dbReference>
<evidence type="ECO:0000259" key="12">
    <source>
        <dbReference type="PROSITE" id="PS50055"/>
    </source>
</evidence>
<feature type="domain" description="Tyrosine specific protein phosphatases" evidence="13">
    <location>
        <begin position="680"/>
        <end position="756"/>
    </location>
</feature>
<dbReference type="SMART" id="SM00060">
    <property type="entry name" value="FN3"/>
    <property type="match status" value="3"/>
</dbReference>
<reference evidence="15" key="1">
    <citation type="journal article" date="2019" name="bioRxiv">
        <title>The Genome of the Zebra Mussel, Dreissena polymorpha: A Resource for Invasive Species Research.</title>
        <authorList>
            <person name="McCartney M.A."/>
            <person name="Auch B."/>
            <person name="Kono T."/>
            <person name="Mallez S."/>
            <person name="Zhang Y."/>
            <person name="Obille A."/>
            <person name="Becker A."/>
            <person name="Abrahante J.E."/>
            <person name="Garbe J."/>
            <person name="Badalamenti J.P."/>
            <person name="Herman A."/>
            <person name="Mangelson H."/>
            <person name="Liachko I."/>
            <person name="Sullivan S."/>
            <person name="Sone E.D."/>
            <person name="Koren S."/>
            <person name="Silverstein K.A.T."/>
            <person name="Beckman K.B."/>
            <person name="Gohl D.M."/>
        </authorList>
    </citation>
    <scope>NUCLEOTIDE SEQUENCE</scope>
    <source>
        <strain evidence="15">Duluth1</strain>
        <tissue evidence="15">Whole animal</tissue>
    </source>
</reference>
<dbReference type="InterPro" id="IPR003961">
    <property type="entry name" value="FN3_dom"/>
</dbReference>
<feature type="domain" description="Fibronectin type-III" evidence="14">
    <location>
        <begin position="55"/>
        <end position="148"/>
    </location>
</feature>
<keyword evidence="8 11" id="KW-0472">Membrane</keyword>
<comment type="catalytic activity">
    <reaction evidence="10">
        <text>O-phospho-L-tyrosyl-[protein] + H2O = L-tyrosyl-[protein] + phosphate</text>
        <dbReference type="Rhea" id="RHEA:10684"/>
        <dbReference type="Rhea" id="RHEA-COMP:10136"/>
        <dbReference type="Rhea" id="RHEA-COMP:20101"/>
        <dbReference type="ChEBI" id="CHEBI:15377"/>
        <dbReference type="ChEBI" id="CHEBI:43474"/>
        <dbReference type="ChEBI" id="CHEBI:46858"/>
        <dbReference type="ChEBI" id="CHEBI:61978"/>
        <dbReference type="EC" id="3.1.3.48"/>
    </reaction>
</comment>
<evidence type="ECO:0000256" key="1">
    <source>
        <dbReference type="ARBA" id="ARBA00004479"/>
    </source>
</evidence>
<evidence type="ECO:0000259" key="14">
    <source>
        <dbReference type="PROSITE" id="PS50853"/>
    </source>
</evidence>
<dbReference type="Gene3D" id="2.60.40.10">
    <property type="entry name" value="Immunoglobulins"/>
    <property type="match status" value="3"/>
</dbReference>
<keyword evidence="3 11" id="KW-0812">Transmembrane</keyword>
<evidence type="ECO:0000256" key="4">
    <source>
        <dbReference type="ARBA" id="ARBA00022729"/>
    </source>
</evidence>
<dbReference type="PROSITE" id="PS50853">
    <property type="entry name" value="FN3"/>
    <property type="match status" value="3"/>
</dbReference>
<dbReference type="PRINTS" id="PR00700">
    <property type="entry name" value="PRTYPHPHTASE"/>
</dbReference>
<name>A0A9D4N782_DREPO</name>
<dbReference type="SUPFAM" id="SSF52799">
    <property type="entry name" value="(Phosphotyrosine protein) phosphatases II"/>
    <property type="match status" value="1"/>
</dbReference>
<proteinExistence type="predicted"/>
<gene>
    <name evidence="15" type="ORF">DPMN_013076</name>
</gene>
<dbReference type="CDD" id="cd00063">
    <property type="entry name" value="FN3"/>
    <property type="match status" value="3"/>
</dbReference>
<dbReference type="PANTHER" id="PTHR46957:SF3">
    <property type="entry name" value="CYTOKINE RECEPTOR"/>
    <property type="match status" value="1"/>
</dbReference>
<comment type="subcellular location">
    <subcellularLocation>
        <location evidence="1">Membrane</location>
        <topology evidence="1">Single-pass type I membrane protein</topology>
    </subcellularLocation>
</comment>
<organism evidence="15 16">
    <name type="scientific">Dreissena polymorpha</name>
    <name type="common">Zebra mussel</name>
    <name type="synonym">Mytilus polymorpha</name>
    <dbReference type="NCBI Taxonomy" id="45954"/>
    <lineage>
        <taxon>Eukaryota</taxon>
        <taxon>Metazoa</taxon>
        <taxon>Spiralia</taxon>
        <taxon>Lophotrochozoa</taxon>
        <taxon>Mollusca</taxon>
        <taxon>Bivalvia</taxon>
        <taxon>Autobranchia</taxon>
        <taxon>Heteroconchia</taxon>
        <taxon>Euheterodonta</taxon>
        <taxon>Imparidentia</taxon>
        <taxon>Neoheterodontei</taxon>
        <taxon>Myida</taxon>
        <taxon>Dreissenoidea</taxon>
        <taxon>Dreissenidae</taxon>
        <taxon>Dreissena</taxon>
    </lineage>
</organism>
<dbReference type="InterPro" id="IPR036116">
    <property type="entry name" value="FN3_sf"/>
</dbReference>
<dbReference type="InterPro" id="IPR029021">
    <property type="entry name" value="Prot-tyrosine_phosphatase-like"/>
</dbReference>
<dbReference type="PROSITE" id="PS50056">
    <property type="entry name" value="TYR_PHOSPHATASE_2"/>
    <property type="match status" value="1"/>
</dbReference>
<evidence type="ECO:0000256" key="7">
    <source>
        <dbReference type="ARBA" id="ARBA00022989"/>
    </source>
</evidence>
<feature type="domain" description="Fibronectin type-III" evidence="14">
    <location>
        <begin position="152"/>
        <end position="257"/>
    </location>
</feature>